<reference evidence="1 2" key="1">
    <citation type="journal article" date="2012" name="J. Virol.">
        <title>Complete Genome Sequence of Pectobacterium carotovorum subsp. carotovorum Bacteriophage My1.</title>
        <authorList>
            <person name="Lee D.H."/>
            <person name="Lee J.H."/>
            <person name="Shin H."/>
            <person name="Ji S."/>
            <person name="Roh E."/>
            <person name="Jung K."/>
            <person name="Ryu S."/>
            <person name="Choi J."/>
            <person name="Heu S."/>
        </authorList>
    </citation>
    <scope>NUCLEOTIDE SEQUENCE [LARGE SCALE GENOMIC DNA]</scope>
</reference>
<evidence type="ECO:0000313" key="2">
    <source>
        <dbReference type="Proteomes" id="UP000006280"/>
    </source>
</evidence>
<organism evidence="1 2">
    <name type="scientific">Pectobacterium phage My1</name>
    <dbReference type="NCBI Taxonomy" id="1204539"/>
    <lineage>
        <taxon>Viruses</taxon>
        <taxon>Duplodnaviria</taxon>
        <taxon>Heunggongvirae</taxon>
        <taxon>Uroviricota</taxon>
        <taxon>Caudoviricetes</taxon>
        <taxon>Demerecviridae</taxon>
        <taxon>Mccorquodalevirinae</taxon>
        <taxon>Myunavirus</taxon>
        <taxon>Myunavirus My1</taxon>
    </lineage>
</organism>
<dbReference type="RefSeq" id="YP_006906305.1">
    <property type="nucleotide sequence ID" value="NC_018837.1"/>
</dbReference>
<accession>J9QNV9</accession>
<proteinExistence type="predicted"/>
<dbReference type="KEGG" id="vg:13826755"/>
<protein>
    <submittedName>
        <fullName evidence="1">Uncharacterized protein</fullName>
    </submittedName>
</protein>
<dbReference type="EMBL" id="JX195166">
    <property type="protein sequence ID" value="AFQ22212.1"/>
    <property type="molecule type" value="Genomic_DNA"/>
</dbReference>
<keyword evidence="2" id="KW-1185">Reference proteome</keyword>
<sequence>MSELSNQELVSILQSRGYDVSPHTLNERRITELREQLVYAHRAVDEAVKRVDSIVKEIQSLCDHVWGQSRYSDSHDGYSRVTLTETETKSCVNCGFVHVREFQVSH</sequence>
<gene>
    <name evidence="1" type="ORF">My1_053</name>
</gene>
<dbReference type="Proteomes" id="UP000006280">
    <property type="component" value="Segment"/>
</dbReference>
<name>J9QNV9_9CAUD</name>
<evidence type="ECO:0000313" key="1">
    <source>
        <dbReference type="EMBL" id="AFQ22212.1"/>
    </source>
</evidence>
<dbReference type="GeneID" id="13826755"/>